<dbReference type="PROSITE" id="PS00584">
    <property type="entry name" value="PFKB_KINASES_2"/>
    <property type="match status" value="1"/>
</dbReference>
<dbReference type="PANTHER" id="PTHR45769">
    <property type="entry name" value="ADENOSINE KINASE"/>
    <property type="match status" value="1"/>
</dbReference>
<keyword evidence="6 14" id="KW-0660">Purine salvage</keyword>
<dbReference type="GO" id="GO:0006166">
    <property type="term" value="P:purine ribonucleoside salvage"/>
    <property type="evidence" value="ECO:0007669"/>
    <property type="project" value="UniProtKB-KW"/>
</dbReference>
<evidence type="ECO:0000256" key="5">
    <source>
        <dbReference type="ARBA" id="ARBA00022679"/>
    </source>
</evidence>
<comment type="function">
    <text evidence="14">ATP dependent phosphorylation of adenosine and other related nucleoside analogs to monophosphate derivatives.</text>
</comment>
<comment type="pathway">
    <text evidence="2 14">Purine metabolism; AMP biosynthesis via salvage pathway; AMP from adenosine: step 1/1.</text>
</comment>
<dbReference type="FunFam" id="3.40.1190.20:FF:000076">
    <property type="entry name" value="Adenosine kinase"/>
    <property type="match status" value="1"/>
</dbReference>
<comment type="similarity">
    <text evidence="3 14">Belongs to the carbohydrate kinase PfkB family.</text>
</comment>
<dbReference type="SUPFAM" id="SSF53613">
    <property type="entry name" value="Ribokinase-like"/>
    <property type="match status" value="1"/>
</dbReference>
<evidence type="ECO:0000256" key="9">
    <source>
        <dbReference type="ARBA" id="ARBA00022840"/>
    </source>
</evidence>
<evidence type="ECO:0000256" key="3">
    <source>
        <dbReference type="ARBA" id="ARBA00010688"/>
    </source>
</evidence>
<dbReference type="CDD" id="cd01168">
    <property type="entry name" value="adenosine_kinase"/>
    <property type="match status" value="1"/>
</dbReference>
<evidence type="ECO:0000256" key="4">
    <source>
        <dbReference type="ARBA" id="ARBA00012119"/>
    </source>
</evidence>
<dbReference type="InterPro" id="IPR002173">
    <property type="entry name" value="Carboh/pur_kinase_PfkB_CS"/>
</dbReference>
<evidence type="ECO:0000259" key="15">
    <source>
        <dbReference type="Pfam" id="PF00294"/>
    </source>
</evidence>
<dbReference type="GO" id="GO:0005524">
    <property type="term" value="F:ATP binding"/>
    <property type="evidence" value="ECO:0007669"/>
    <property type="project" value="UniProtKB-UniRule"/>
</dbReference>
<accession>A0A2V3IW31</accession>
<evidence type="ECO:0000256" key="12">
    <source>
        <dbReference type="ARBA" id="ARBA00068771"/>
    </source>
</evidence>
<dbReference type="Gene3D" id="3.40.1190.20">
    <property type="match status" value="1"/>
</dbReference>
<dbReference type="GO" id="GO:0005829">
    <property type="term" value="C:cytosol"/>
    <property type="evidence" value="ECO:0007669"/>
    <property type="project" value="TreeGrafter"/>
</dbReference>
<evidence type="ECO:0000256" key="13">
    <source>
        <dbReference type="PIRSR" id="PIRSR601805-1"/>
    </source>
</evidence>
<keyword evidence="9 14" id="KW-0067">ATP-binding</keyword>
<keyword evidence="17" id="KW-1185">Reference proteome</keyword>
<dbReference type="OrthoDB" id="432447at2759"/>
<evidence type="ECO:0000256" key="14">
    <source>
        <dbReference type="RuleBase" id="RU368116"/>
    </source>
</evidence>
<dbReference type="GO" id="GO:0006144">
    <property type="term" value="P:purine nucleobase metabolic process"/>
    <property type="evidence" value="ECO:0007669"/>
    <property type="project" value="TreeGrafter"/>
</dbReference>
<evidence type="ECO:0000313" key="17">
    <source>
        <dbReference type="Proteomes" id="UP000247409"/>
    </source>
</evidence>
<keyword evidence="5 14" id="KW-0808">Transferase</keyword>
<gene>
    <name evidence="16" type="ORF">BWQ96_03939</name>
</gene>
<dbReference type="EC" id="2.7.1.20" evidence="4 14"/>
<dbReference type="PRINTS" id="PR00989">
    <property type="entry name" value="ADENOKINASE"/>
</dbReference>
<name>A0A2V3IW31_9FLOR</name>
<dbReference type="GO" id="GO:0004001">
    <property type="term" value="F:adenosine kinase activity"/>
    <property type="evidence" value="ECO:0007669"/>
    <property type="project" value="UniProtKB-UniRule"/>
</dbReference>
<dbReference type="GO" id="GO:0005634">
    <property type="term" value="C:nucleus"/>
    <property type="evidence" value="ECO:0007669"/>
    <property type="project" value="TreeGrafter"/>
</dbReference>
<evidence type="ECO:0000256" key="8">
    <source>
        <dbReference type="ARBA" id="ARBA00022777"/>
    </source>
</evidence>
<evidence type="ECO:0000256" key="10">
    <source>
        <dbReference type="ARBA" id="ARBA00022842"/>
    </source>
</evidence>
<dbReference type="EMBL" id="NBIV01000041">
    <property type="protein sequence ID" value="PXF46283.1"/>
    <property type="molecule type" value="Genomic_DNA"/>
</dbReference>
<dbReference type="AlphaFoldDB" id="A0A2V3IW31"/>
<dbReference type="UniPathway" id="UPA00588">
    <property type="reaction ID" value="UER00659"/>
</dbReference>
<keyword evidence="10 14" id="KW-0460">Magnesium</keyword>
<organism evidence="16 17">
    <name type="scientific">Gracilariopsis chorda</name>
    <dbReference type="NCBI Taxonomy" id="448386"/>
    <lineage>
        <taxon>Eukaryota</taxon>
        <taxon>Rhodophyta</taxon>
        <taxon>Florideophyceae</taxon>
        <taxon>Rhodymeniophycidae</taxon>
        <taxon>Gracilariales</taxon>
        <taxon>Gracilariaceae</taxon>
        <taxon>Gracilariopsis</taxon>
    </lineage>
</organism>
<dbReference type="PANTHER" id="PTHR45769:SF3">
    <property type="entry name" value="ADENOSINE KINASE"/>
    <property type="match status" value="1"/>
</dbReference>
<evidence type="ECO:0000313" key="16">
    <source>
        <dbReference type="EMBL" id="PXF46283.1"/>
    </source>
</evidence>
<keyword evidence="7 14" id="KW-0547">Nucleotide-binding</keyword>
<dbReference type="InterPro" id="IPR001805">
    <property type="entry name" value="Adenokinase"/>
</dbReference>
<keyword evidence="8 14" id="KW-0418">Kinase</keyword>
<proteinExistence type="inferred from homology"/>
<dbReference type="GO" id="GO:0044209">
    <property type="term" value="P:AMP salvage"/>
    <property type="evidence" value="ECO:0007669"/>
    <property type="project" value="UniProtKB-UniRule"/>
</dbReference>
<sequence>MTNTLEDAISEGVILGMGNPLLDISAAVSEEVLSKYGLEPNNAILAEENHMPLYEELAAEDGVIYIAGGATQNSIRVAQWMLQEEKSTSYFGAIGDDEFGKRMTSCCEEDHVNVQYYVNPEIPTGTCAVVITGNNRSLVANLSAANTYKIDHLKDQKQWSVVEKAKIFYTAGFFLTVSPDSMMAVGKHAAEHKKIMSFNLSAPFLMQVPPFFEAMKNLLPFVDICFGNETEAGVLSEAMGWNAKKVEDIAKLLAQYTKETSRPRTVVFTQGSSSTIVVVGDESRIWTVDHYPVTPIKAANIVDTNGAGDAFVGGFLSGLAKGSMIEKCVDRGHYAANVIIQQSGCAFPGKPTYS</sequence>
<dbReference type="Proteomes" id="UP000247409">
    <property type="component" value="Unassembled WGS sequence"/>
</dbReference>
<feature type="domain" description="Carbohydrate kinase PfkB" evidence="15">
    <location>
        <begin position="35"/>
        <end position="348"/>
    </location>
</feature>
<reference evidence="16 17" key="1">
    <citation type="journal article" date="2018" name="Mol. Biol. Evol.">
        <title>Analysis of the draft genome of the red seaweed Gracilariopsis chorda provides insights into genome size evolution in Rhodophyta.</title>
        <authorList>
            <person name="Lee J."/>
            <person name="Yang E.C."/>
            <person name="Graf L."/>
            <person name="Yang J.H."/>
            <person name="Qiu H."/>
            <person name="Zel Zion U."/>
            <person name="Chan C.X."/>
            <person name="Stephens T.G."/>
            <person name="Weber A.P.M."/>
            <person name="Boo G.H."/>
            <person name="Boo S.M."/>
            <person name="Kim K.M."/>
            <person name="Shin Y."/>
            <person name="Jung M."/>
            <person name="Lee S.J."/>
            <person name="Yim H.S."/>
            <person name="Lee J.H."/>
            <person name="Bhattacharya D."/>
            <person name="Yoon H.S."/>
        </authorList>
    </citation>
    <scope>NUCLEOTIDE SEQUENCE [LARGE SCALE GENOMIC DNA]</scope>
    <source>
        <strain evidence="16 17">SKKU-2015</strain>
        <tissue evidence="16">Whole body</tissue>
    </source>
</reference>
<evidence type="ECO:0000256" key="1">
    <source>
        <dbReference type="ARBA" id="ARBA00001946"/>
    </source>
</evidence>
<evidence type="ECO:0000256" key="2">
    <source>
        <dbReference type="ARBA" id="ARBA00004801"/>
    </source>
</evidence>
<comment type="catalytic activity">
    <reaction evidence="11 14">
        <text>adenosine + ATP = AMP + ADP + H(+)</text>
        <dbReference type="Rhea" id="RHEA:20824"/>
        <dbReference type="ChEBI" id="CHEBI:15378"/>
        <dbReference type="ChEBI" id="CHEBI:16335"/>
        <dbReference type="ChEBI" id="CHEBI:30616"/>
        <dbReference type="ChEBI" id="CHEBI:456215"/>
        <dbReference type="ChEBI" id="CHEBI:456216"/>
        <dbReference type="EC" id="2.7.1.20"/>
    </reaction>
</comment>
<evidence type="ECO:0000256" key="11">
    <source>
        <dbReference type="ARBA" id="ARBA00051362"/>
    </source>
</evidence>
<dbReference type="InterPro" id="IPR011611">
    <property type="entry name" value="PfkB_dom"/>
</dbReference>
<dbReference type="Pfam" id="PF00294">
    <property type="entry name" value="PfkB"/>
    <property type="match status" value="1"/>
</dbReference>
<dbReference type="Gene3D" id="3.30.1110.10">
    <property type="match status" value="1"/>
</dbReference>
<evidence type="ECO:0000256" key="7">
    <source>
        <dbReference type="ARBA" id="ARBA00022741"/>
    </source>
</evidence>
<dbReference type="InterPro" id="IPR029056">
    <property type="entry name" value="Ribokinase-like"/>
</dbReference>
<evidence type="ECO:0000256" key="6">
    <source>
        <dbReference type="ARBA" id="ARBA00022726"/>
    </source>
</evidence>
<comment type="caution">
    <text evidence="16">The sequence shown here is derived from an EMBL/GenBank/DDBJ whole genome shotgun (WGS) entry which is preliminary data.</text>
</comment>
<dbReference type="STRING" id="448386.A0A2V3IW31"/>
<feature type="active site" description="Proton acceptor" evidence="13">
    <location>
        <position position="309"/>
    </location>
</feature>
<protein>
    <recommendedName>
        <fullName evidence="12 14">Adenosine kinase</fullName>
        <shortName evidence="14">AK</shortName>
        <ecNumber evidence="4 14">2.7.1.20</ecNumber>
    </recommendedName>
    <alternativeName>
        <fullName evidence="14">Adenosine 5'-phosphotransferase</fullName>
    </alternativeName>
</protein>
<comment type="cofactor">
    <cofactor evidence="1 14">
        <name>Mg(2+)</name>
        <dbReference type="ChEBI" id="CHEBI:18420"/>
    </cofactor>
</comment>